<evidence type="ECO:0000256" key="13">
    <source>
        <dbReference type="PIRNR" id="PIRNR006769"/>
    </source>
</evidence>
<dbReference type="CDD" id="cd01284">
    <property type="entry name" value="Riboflavin_deaminase-reductase"/>
    <property type="match status" value="1"/>
</dbReference>
<keyword evidence="10 13" id="KW-0521">NADP</keyword>
<dbReference type="InterPro" id="IPR050765">
    <property type="entry name" value="Riboflavin_Biosynth_HTPR"/>
</dbReference>
<feature type="binding site" evidence="15">
    <location>
        <position position="243"/>
    </location>
    <ligand>
        <name>substrate</name>
    </ligand>
</feature>
<dbReference type="GO" id="GO:0008270">
    <property type="term" value="F:zinc ion binding"/>
    <property type="evidence" value="ECO:0007669"/>
    <property type="project" value="InterPro"/>
</dbReference>
<keyword evidence="6 13" id="KW-0686">Riboflavin biosynthesis</keyword>
<reference evidence="19" key="1">
    <citation type="journal article" date="2004" name="Environ. Microbiol.">
        <title>The genome of Desulfotalea psychrophila, a sulfate-reducing bacterium from permanently cold Arctic sediments.</title>
        <authorList>
            <person name="Rabus R."/>
            <person name="Ruepp A."/>
            <person name="Frickey T."/>
            <person name="Rattei T."/>
            <person name="Fartmann B."/>
            <person name="Stark M."/>
            <person name="Bauer M."/>
            <person name="Zibat A."/>
            <person name="Lombardot T."/>
            <person name="Becker I."/>
            <person name="Amann J."/>
            <person name="Gellner K."/>
            <person name="Teeling H."/>
            <person name="Leuschner W.D."/>
            <person name="Gloeckner F.-O."/>
            <person name="Lupas A.N."/>
            <person name="Amann R."/>
            <person name="Klenk H.-P."/>
        </authorList>
    </citation>
    <scope>NUCLEOTIDE SEQUENCE [LARGE SCALE GENOMIC DNA]</scope>
    <source>
        <strain evidence="19">DSM 12343 / LSv54</strain>
    </source>
</reference>
<dbReference type="InterPro" id="IPR024072">
    <property type="entry name" value="DHFR-like_dom_sf"/>
</dbReference>
<dbReference type="EC" id="3.5.4.26" evidence="13"/>
<proteinExistence type="inferred from homology"/>
<evidence type="ECO:0000256" key="16">
    <source>
        <dbReference type="PIRSR" id="PIRSR006769-3"/>
    </source>
</evidence>
<dbReference type="FunFam" id="3.40.140.10:FF:000025">
    <property type="entry name" value="Riboflavin biosynthesis protein RibD"/>
    <property type="match status" value="1"/>
</dbReference>
<dbReference type="eggNOG" id="COG0117">
    <property type="taxonomic scope" value="Bacteria"/>
</dbReference>
<keyword evidence="11 13" id="KW-0560">Oxidoreductase</keyword>
<dbReference type="STRING" id="177439.DP2785"/>
<feature type="binding site" evidence="15">
    <location>
        <position position="206"/>
    </location>
    <ligand>
        <name>substrate</name>
    </ligand>
</feature>
<keyword evidence="9 13" id="KW-0862">Zinc</keyword>
<evidence type="ECO:0000256" key="6">
    <source>
        <dbReference type="ARBA" id="ARBA00022619"/>
    </source>
</evidence>
<dbReference type="EC" id="1.1.1.193" evidence="13"/>
<dbReference type="InterPro" id="IPR002125">
    <property type="entry name" value="CMP_dCMP_dom"/>
</dbReference>
<dbReference type="PANTHER" id="PTHR38011">
    <property type="entry name" value="DIHYDROFOLATE REDUCTASE FAMILY PROTEIN (AFU_ORTHOLOGUE AFUA_8G06820)"/>
    <property type="match status" value="1"/>
</dbReference>
<dbReference type="GO" id="GO:0009231">
    <property type="term" value="P:riboflavin biosynthetic process"/>
    <property type="evidence" value="ECO:0007669"/>
    <property type="project" value="UniProtKB-UniPathway"/>
</dbReference>
<feature type="binding site" evidence="15">
    <location>
        <position position="331"/>
    </location>
    <ligand>
        <name>substrate</name>
    </ligand>
</feature>
<dbReference type="EMBL" id="CR522870">
    <property type="protein sequence ID" value="CAG37514.1"/>
    <property type="molecule type" value="Genomic_DNA"/>
</dbReference>
<dbReference type="GO" id="GO:0008703">
    <property type="term" value="F:5-amino-6-(5-phosphoribosylamino)uracil reductase activity"/>
    <property type="evidence" value="ECO:0007669"/>
    <property type="project" value="UniProtKB-EC"/>
</dbReference>
<name>Q6AJG6_DESPS</name>
<keyword evidence="8 13" id="KW-0378">Hydrolase</keyword>
<comment type="similarity">
    <text evidence="4 13">In the N-terminal section; belongs to the cytidine and deoxycytidylate deaminase family.</text>
</comment>
<feature type="active site" description="Proton donor" evidence="14">
    <location>
        <position position="88"/>
    </location>
</feature>
<feature type="binding site" evidence="15">
    <location>
        <position position="190"/>
    </location>
    <ligand>
        <name>NADP(+)</name>
        <dbReference type="ChEBI" id="CHEBI:58349"/>
    </ligand>
</feature>
<dbReference type="InterPro" id="IPR004794">
    <property type="entry name" value="Eubact_RibD"/>
</dbReference>
<dbReference type="InterPro" id="IPR016192">
    <property type="entry name" value="APOBEC/CMP_deaminase_Zn-bd"/>
</dbReference>
<feature type="binding site" evidence="15">
    <location>
        <position position="220"/>
    </location>
    <ligand>
        <name>substrate</name>
    </ligand>
</feature>
<dbReference type="PIRSF" id="PIRSF006769">
    <property type="entry name" value="RibD"/>
    <property type="match status" value="1"/>
</dbReference>
<dbReference type="InterPro" id="IPR016193">
    <property type="entry name" value="Cytidine_deaminase-like"/>
</dbReference>
<evidence type="ECO:0000256" key="9">
    <source>
        <dbReference type="ARBA" id="ARBA00022833"/>
    </source>
</evidence>
<evidence type="ECO:0000256" key="12">
    <source>
        <dbReference type="ARBA" id="ARBA00023268"/>
    </source>
</evidence>
<comment type="cofactor">
    <cofactor evidence="13 16">
        <name>Zn(2+)</name>
        <dbReference type="ChEBI" id="CHEBI:29105"/>
    </cofactor>
    <text evidence="13 16">Binds 1 zinc ion.</text>
</comment>
<feature type="domain" description="CMP/dCMP-type deaminase" evidence="17">
    <location>
        <begin position="37"/>
        <end position="150"/>
    </location>
</feature>
<feature type="binding site" evidence="15">
    <location>
        <position position="236"/>
    </location>
    <ligand>
        <name>NADP(+)</name>
        <dbReference type="ChEBI" id="CHEBI:58349"/>
    </ligand>
</feature>
<dbReference type="AlphaFoldDB" id="Q6AJG6"/>
<keyword evidence="12" id="KW-0511">Multifunctional enzyme</keyword>
<dbReference type="eggNOG" id="COG1985">
    <property type="taxonomic scope" value="Bacteria"/>
</dbReference>
<dbReference type="NCBIfam" id="TIGR00326">
    <property type="entry name" value="eubact_ribD"/>
    <property type="match status" value="1"/>
</dbReference>
<evidence type="ECO:0000256" key="8">
    <source>
        <dbReference type="ARBA" id="ARBA00022801"/>
    </source>
</evidence>
<dbReference type="SUPFAM" id="SSF53597">
    <property type="entry name" value="Dihydrofolate reductase-like"/>
    <property type="match status" value="1"/>
</dbReference>
<evidence type="ECO:0000256" key="11">
    <source>
        <dbReference type="ARBA" id="ARBA00023002"/>
    </source>
</evidence>
<dbReference type="KEGG" id="dps:DP2785"/>
<evidence type="ECO:0000256" key="10">
    <source>
        <dbReference type="ARBA" id="ARBA00022857"/>
    </source>
</evidence>
<sequence length="401" mass="42819">MPLFTGNLKMWMSLCQSLKIFSMLVEVEMINETGQIELDQKYMLLALAEARRGQGRTSPNPCVGAIIVGDGSVVGRGYHKKAGTPHAEVHALRDAGEKAAGATAYVTLEPCSHTGRTPPCCVALAKAGVLRVVVGMTDPNPLVNGRGVQYLRDHGIEVSTGICEADCREINRPFIKKITTGTPWMIMKAGISLDGRMNYKEGEPGWITGPESGALVHQLRDSVDAIMVGSGTVMIDNPSLTTRLPGGGGRDPVAVILDSQLKTDPDAHVYSAASGRSVLVFCQHDVDEGRKEVFAERGVIVLPVSSLPEGLDLGEIVAVLGERDICSVLVEGGAQLHGQLLQKRLYDYLYLFQAPLFAGDGGVSLVTGCPLAGREDAIALRGVRRSVLGAHLLLEGEIEYP</sequence>
<evidence type="ECO:0000256" key="4">
    <source>
        <dbReference type="ARBA" id="ARBA00005259"/>
    </source>
</evidence>
<evidence type="ECO:0000256" key="3">
    <source>
        <dbReference type="ARBA" id="ARBA00004910"/>
    </source>
</evidence>
<evidence type="ECO:0000256" key="1">
    <source>
        <dbReference type="ARBA" id="ARBA00002151"/>
    </source>
</evidence>
<feature type="binding site" evidence="16">
    <location>
        <position position="86"/>
    </location>
    <ligand>
        <name>Zn(2+)</name>
        <dbReference type="ChEBI" id="CHEBI:29105"/>
        <note>catalytic</note>
    </ligand>
</feature>
<dbReference type="Pfam" id="PF01872">
    <property type="entry name" value="RibD_C"/>
    <property type="match status" value="1"/>
</dbReference>
<evidence type="ECO:0000313" key="19">
    <source>
        <dbReference type="Proteomes" id="UP000000602"/>
    </source>
</evidence>
<comment type="pathway">
    <text evidence="3 13">Cofactor biosynthesis; riboflavin biosynthesis; 5-amino-6-(D-ribitylamino)uracil from GTP: step 3/4.</text>
</comment>
<evidence type="ECO:0000256" key="15">
    <source>
        <dbReference type="PIRSR" id="PIRSR006769-2"/>
    </source>
</evidence>
<evidence type="ECO:0000256" key="7">
    <source>
        <dbReference type="ARBA" id="ARBA00022723"/>
    </source>
</evidence>
<protein>
    <recommendedName>
        <fullName evidence="13">Riboflavin biosynthesis protein RibD</fullName>
    </recommendedName>
    <domain>
        <recommendedName>
            <fullName evidence="13">Diaminohydroxyphosphoribosylaminopyrimidine deaminase</fullName>
            <shortName evidence="13">DRAP deaminase</shortName>
            <ecNumber evidence="13">3.5.4.26</ecNumber>
        </recommendedName>
        <alternativeName>
            <fullName evidence="13">Riboflavin-specific deaminase</fullName>
        </alternativeName>
    </domain>
    <domain>
        <recommendedName>
            <fullName evidence="13">5-amino-6-(5-phosphoribosylamino)uracil reductase</fullName>
            <ecNumber evidence="13">1.1.1.193</ecNumber>
        </recommendedName>
        <alternativeName>
            <fullName evidence="13">HTP reductase</fullName>
        </alternativeName>
    </domain>
</protein>
<feature type="binding site" evidence="16">
    <location>
        <position position="111"/>
    </location>
    <ligand>
        <name>Zn(2+)</name>
        <dbReference type="ChEBI" id="CHEBI:29105"/>
        <note>catalytic</note>
    </ligand>
</feature>
<evidence type="ECO:0000256" key="2">
    <source>
        <dbReference type="ARBA" id="ARBA00004882"/>
    </source>
</evidence>
<evidence type="ECO:0000259" key="17">
    <source>
        <dbReference type="PROSITE" id="PS51747"/>
    </source>
</evidence>
<comment type="similarity">
    <text evidence="5 13">In the C-terminal section; belongs to the HTP reductase family.</text>
</comment>
<dbReference type="HOGENOM" id="CLU_036590_1_2_7"/>
<dbReference type="InterPro" id="IPR002734">
    <property type="entry name" value="RibDG_C"/>
</dbReference>
<comment type="catalytic activity">
    <reaction evidence="13">
        <text>5-amino-6-(5-phospho-D-ribitylamino)uracil + NADP(+) = 5-amino-6-(5-phospho-D-ribosylamino)uracil + NADPH + H(+)</text>
        <dbReference type="Rhea" id="RHEA:17845"/>
        <dbReference type="ChEBI" id="CHEBI:15378"/>
        <dbReference type="ChEBI" id="CHEBI:57783"/>
        <dbReference type="ChEBI" id="CHEBI:58349"/>
        <dbReference type="ChEBI" id="CHEBI:58421"/>
        <dbReference type="ChEBI" id="CHEBI:58453"/>
        <dbReference type="EC" id="1.1.1.193"/>
    </reaction>
</comment>
<dbReference type="PANTHER" id="PTHR38011:SF7">
    <property type="entry name" value="2,5-DIAMINO-6-RIBOSYLAMINO-4(3H)-PYRIMIDINONE 5'-PHOSPHATE REDUCTASE"/>
    <property type="match status" value="1"/>
</dbReference>
<organism evidence="18 19">
    <name type="scientific">Desulfotalea psychrophila (strain LSv54 / DSM 12343)</name>
    <dbReference type="NCBI Taxonomy" id="177439"/>
    <lineage>
        <taxon>Bacteria</taxon>
        <taxon>Pseudomonadati</taxon>
        <taxon>Thermodesulfobacteriota</taxon>
        <taxon>Desulfobulbia</taxon>
        <taxon>Desulfobulbales</taxon>
        <taxon>Desulfocapsaceae</taxon>
        <taxon>Desulfotalea</taxon>
    </lineage>
</organism>
<evidence type="ECO:0000256" key="14">
    <source>
        <dbReference type="PIRSR" id="PIRSR006769-1"/>
    </source>
</evidence>
<keyword evidence="19" id="KW-1185">Reference proteome</keyword>
<feature type="binding site" evidence="15">
    <location>
        <position position="232"/>
    </location>
    <ligand>
        <name>NADP(+)</name>
        <dbReference type="ChEBI" id="CHEBI:58349"/>
    </ligand>
</feature>
<dbReference type="PROSITE" id="PS00903">
    <property type="entry name" value="CYT_DCMP_DEAMINASES_1"/>
    <property type="match status" value="1"/>
</dbReference>
<dbReference type="Gene3D" id="3.40.430.10">
    <property type="entry name" value="Dihydrofolate Reductase, subunit A"/>
    <property type="match status" value="1"/>
</dbReference>
<accession>Q6AJG6</accession>
<comment type="pathway">
    <text evidence="2 13">Cofactor biosynthesis; riboflavin biosynthesis; 5-amino-6-(D-ribitylamino)uracil from GTP: step 2/4.</text>
</comment>
<dbReference type="SUPFAM" id="SSF53927">
    <property type="entry name" value="Cytidine deaminase-like"/>
    <property type="match status" value="1"/>
</dbReference>
<keyword evidence="7 13" id="KW-0479">Metal-binding</keyword>
<dbReference type="Gene3D" id="3.40.140.10">
    <property type="entry name" value="Cytidine Deaminase, domain 2"/>
    <property type="match status" value="1"/>
</dbReference>
<dbReference type="GO" id="GO:0008835">
    <property type="term" value="F:diaminohydroxyphosphoribosylaminopyrimidine deaminase activity"/>
    <property type="evidence" value="ECO:0007669"/>
    <property type="project" value="UniProtKB-EC"/>
</dbReference>
<evidence type="ECO:0000313" key="18">
    <source>
        <dbReference type="EMBL" id="CAG37514.1"/>
    </source>
</evidence>
<comment type="catalytic activity">
    <reaction evidence="13">
        <text>2,5-diamino-6-hydroxy-4-(5-phosphoribosylamino)-pyrimidine + H2O + H(+) = 5-amino-6-(5-phospho-D-ribosylamino)uracil + NH4(+)</text>
        <dbReference type="Rhea" id="RHEA:21868"/>
        <dbReference type="ChEBI" id="CHEBI:15377"/>
        <dbReference type="ChEBI" id="CHEBI:15378"/>
        <dbReference type="ChEBI" id="CHEBI:28938"/>
        <dbReference type="ChEBI" id="CHEBI:58453"/>
        <dbReference type="ChEBI" id="CHEBI:58614"/>
        <dbReference type="EC" id="3.5.4.26"/>
    </reaction>
</comment>
<feature type="binding site" evidence="15">
    <location>
        <position position="259"/>
    </location>
    <ligand>
        <name>NADP(+)</name>
        <dbReference type="ChEBI" id="CHEBI:58349"/>
    </ligand>
</feature>
<gene>
    <name evidence="18" type="ordered locus">DP2785</name>
</gene>
<comment type="function">
    <text evidence="1 13">Converts 2,5-diamino-6-(ribosylamino)-4(3h)-pyrimidinone 5'-phosphate into 5-amino-6-(ribosylamino)-2,4(1h,3h)-pyrimidinedione 5'-phosphate.</text>
</comment>
<dbReference type="UniPathway" id="UPA00275">
    <property type="reaction ID" value="UER00401"/>
</dbReference>
<dbReference type="PROSITE" id="PS51747">
    <property type="entry name" value="CYT_DCMP_DEAMINASES_2"/>
    <property type="match status" value="1"/>
</dbReference>
<evidence type="ECO:0000256" key="5">
    <source>
        <dbReference type="ARBA" id="ARBA00007417"/>
    </source>
</evidence>
<dbReference type="Pfam" id="PF00383">
    <property type="entry name" value="dCMP_cyt_deam_1"/>
    <property type="match status" value="1"/>
</dbReference>
<feature type="binding site" evidence="16">
    <location>
        <position position="120"/>
    </location>
    <ligand>
        <name>Zn(2+)</name>
        <dbReference type="ChEBI" id="CHEBI:29105"/>
        <note>catalytic</note>
    </ligand>
</feature>
<dbReference type="Proteomes" id="UP000000602">
    <property type="component" value="Chromosome"/>
</dbReference>
<feature type="binding site" evidence="15">
    <location>
        <position position="240"/>
    </location>
    <ligand>
        <name>substrate</name>
    </ligand>
</feature>